<dbReference type="RefSeq" id="WP_133991733.1">
    <property type="nucleotide sequence ID" value="NZ_SODV01000001.1"/>
</dbReference>
<gene>
    <name evidence="2" type="ORF">EDB95_1320</name>
</gene>
<protein>
    <submittedName>
        <fullName evidence="2">Uncharacterized protein</fullName>
    </submittedName>
</protein>
<dbReference type="Proteomes" id="UP000294498">
    <property type="component" value="Unassembled WGS sequence"/>
</dbReference>
<evidence type="ECO:0000313" key="2">
    <source>
        <dbReference type="EMBL" id="TDX00299.1"/>
    </source>
</evidence>
<dbReference type="AlphaFoldDB" id="A0A4R8DQS8"/>
<organism evidence="2 3">
    <name type="scientific">Dinghuibacter silviterrae</name>
    <dbReference type="NCBI Taxonomy" id="1539049"/>
    <lineage>
        <taxon>Bacteria</taxon>
        <taxon>Pseudomonadati</taxon>
        <taxon>Bacteroidota</taxon>
        <taxon>Chitinophagia</taxon>
        <taxon>Chitinophagales</taxon>
        <taxon>Chitinophagaceae</taxon>
        <taxon>Dinghuibacter</taxon>
    </lineage>
</organism>
<evidence type="ECO:0000256" key="1">
    <source>
        <dbReference type="SAM" id="Phobius"/>
    </source>
</evidence>
<feature type="transmembrane region" description="Helical" evidence="1">
    <location>
        <begin position="6"/>
        <end position="25"/>
    </location>
</feature>
<keyword evidence="1" id="KW-0812">Transmembrane</keyword>
<keyword evidence="3" id="KW-1185">Reference proteome</keyword>
<accession>A0A4R8DQS8</accession>
<dbReference type="EMBL" id="SODV01000001">
    <property type="protein sequence ID" value="TDX00299.1"/>
    <property type="molecule type" value="Genomic_DNA"/>
</dbReference>
<name>A0A4R8DQS8_9BACT</name>
<feature type="transmembrane region" description="Helical" evidence="1">
    <location>
        <begin position="46"/>
        <end position="67"/>
    </location>
</feature>
<proteinExistence type="predicted"/>
<sequence length="68" mass="7554">MHHTTHILTTGILFLLIALTLRVVFTQKTGNPSTGWRGLARQQLRRAGGVLCSFFLYSGLFLLLLAVL</sequence>
<keyword evidence="1" id="KW-1133">Transmembrane helix</keyword>
<evidence type="ECO:0000313" key="3">
    <source>
        <dbReference type="Proteomes" id="UP000294498"/>
    </source>
</evidence>
<keyword evidence="1" id="KW-0472">Membrane</keyword>
<comment type="caution">
    <text evidence="2">The sequence shown here is derived from an EMBL/GenBank/DDBJ whole genome shotgun (WGS) entry which is preliminary data.</text>
</comment>
<reference evidence="2 3" key="1">
    <citation type="submission" date="2019-03" db="EMBL/GenBank/DDBJ databases">
        <title>Genomic Encyclopedia of Type Strains, Phase IV (KMG-IV): sequencing the most valuable type-strain genomes for metagenomic binning, comparative biology and taxonomic classification.</title>
        <authorList>
            <person name="Goeker M."/>
        </authorList>
    </citation>
    <scope>NUCLEOTIDE SEQUENCE [LARGE SCALE GENOMIC DNA]</scope>
    <source>
        <strain evidence="2 3">DSM 100059</strain>
    </source>
</reference>